<accession>A0A0A2V090</accession>
<dbReference type="KEGG" id="pbl:PAAG_12404"/>
<proteinExistence type="predicted"/>
<keyword evidence="2" id="KW-1185">Reference proteome</keyword>
<gene>
    <name evidence="1" type="ORF">PAAG_12404</name>
</gene>
<evidence type="ECO:0000313" key="2">
    <source>
        <dbReference type="Proteomes" id="UP000002059"/>
    </source>
</evidence>
<dbReference type="EMBL" id="KN294015">
    <property type="protein sequence ID" value="KGQ00933.1"/>
    <property type="molecule type" value="Genomic_DNA"/>
</dbReference>
<dbReference type="AlphaFoldDB" id="A0A0A2V090"/>
<organism evidence="1 2">
    <name type="scientific">Paracoccidioides lutzii (strain ATCC MYA-826 / Pb01)</name>
    <name type="common">Paracoccidioides brasiliensis</name>
    <dbReference type="NCBI Taxonomy" id="502779"/>
    <lineage>
        <taxon>Eukaryota</taxon>
        <taxon>Fungi</taxon>
        <taxon>Dikarya</taxon>
        <taxon>Ascomycota</taxon>
        <taxon>Pezizomycotina</taxon>
        <taxon>Eurotiomycetes</taxon>
        <taxon>Eurotiomycetidae</taxon>
        <taxon>Onygenales</taxon>
        <taxon>Ajellomycetaceae</taxon>
        <taxon>Paracoccidioides</taxon>
    </lineage>
</organism>
<dbReference type="HOGENOM" id="CLU_3069313_0_0_1"/>
<dbReference type="RefSeq" id="XP_015702501.1">
    <property type="nucleotide sequence ID" value="XM_015847897.1"/>
</dbReference>
<dbReference type="VEuPathDB" id="FungiDB:PAAG_12404"/>
<dbReference type="GeneID" id="26971070"/>
<evidence type="ECO:0000313" key="1">
    <source>
        <dbReference type="EMBL" id="KGQ00933.1"/>
    </source>
</evidence>
<reference evidence="1 2" key="1">
    <citation type="journal article" date="2011" name="PLoS Genet.">
        <title>Comparative genomic analysis of human fungal pathogens causing paracoccidioidomycosis.</title>
        <authorList>
            <person name="Desjardins C.A."/>
            <person name="Champion M.D."/>
            <person name="Holder J.W."/>
            <person name="Muszewska A."/>
            <person name="Goldberg J."/>
            <person name="Bailao A.M."/>
            <person name="Brigido M.M."/>
            <person name="Ferreira M.E."/>
            <person name="Garcia A.M."/>
            <person name="Grynberg M."/>
            <person name="Gujja S."/>
            <person name="Heiman D.I."/>
            <person name="Henn M.R."/>
            <person name="Kodira C.D."/>
            <person name="Leon-Narvaez H."/>
            <person name="Longo L.V."/>
            <person name="Ma L.J."/>
            <person name="Malavazi I."/>
            <person name="Matsuo A.L."/>
            <person name="Morais F.V."/>
            <person name="Pereira M."/>
            <person name="Rodriguez-Brito S."/>
            <person name="Sakthikumar S."/>
            <person name="Salem-Izacc S.M."/>
            <person name="Sykes S.M."/>
            <person name="Teixeira M.M."/>
            <person name="Vallejo M.C."/>
            <person name="Walter M.E."/>
            <person name="Yandava C."/>
            <person name="Young S."/>
            <person name="Zeng Q."/>
            <person name="Zucker J."/>
            <person name="Felipe M.S."/>
            <person name="Goldman G.H."/>
            <person name="Haas B.J."/>
            <person name="McEwen J.G."/>
            <person name="Nino-Vega G."/>
            <person name="Puccia R."/>
            <person name="San-Blas G."/>
            <person name="Soares C.M."/>
            <person name="Birren B.W."/>
            <person name="Cuomo C.A."/>
        </authorList>
    </citation>
    <scope>NUCLEOTIDE SEQUENCE [LARGE SCALE GENOMIC DNA]</scope>
    <source>
        <strain evidence="2">ATCC MYA-826 / Pb01</strain>
    </source>
</reference>
<dbReference type="Proteomes" id="UP000002059">
    <property type="component" value="Partially assembled WGS sequence"/>
</dbReference>
<dbReference type="STRING" id="502779.A0A0A2V090"/>
<dbReference type="OrthoDB" id="5150140at2759"/>
<protein>
    <submittedName>
        <fullName evidence="1">Uncharacterized protein</fullName>
    </submittedName>
</protein>
<name>A0A0A2V090_PARBA</name>
<sequence length="53" mass="5962">MALVTFDHIVLANDEDPEVLQINITEVESGDGAFSNEYMPFVVDVAKYVEKEE</sequence>